<feature type="compositionally biased region" description="Polar residues" evidence="1">
    <location>
        <begin position="169"/>
        <end position="182"/>
    </location>
</feature>
<evidence type="ECO:0000313" key="3">
    <source>
        <dbReference type="Proteomes" id="UP001174934"/>
    </source>
</evidence>
<keyword evidence="3" id="KW-1185">Reference proteome</keyword>
<feature type="compositionally biased region" description="Basic and acidic residues" evidence="1">
    <location>
        <begin position="65"/>
        <end position="77"/>
    </location>
</feature>
<feature type="compositionally biased region" description="Basic and acidic residues" evidence="1">
    <location>
        <begin position="196"/>
        <end position="207"/>
    </location>
</feature>
<dbReference type="Proteomes" id="UP001174934">
    <property type="component" value="Unassembled WGS sequence"/>
</dbReference>
<name>A0AA39WM17_9PEZI</name>
<feature type="region of interest" description="Disordered" evidence="1">
    <location>
        <begin position="62"/>
        <end position="84"/>
    </location>
</feature>
<gene>
    <name evidence="2" type="ORF">B0T17DRAFT_600902</name>
</gene>
<dbReference type="EMBL" id="JAULSR010000005">
    <property type="protein sequence ID" value="KAK0617904.1"/>
    <property type="molecule type" value="Genomic_DNA"/>
</dbReference>
<feature type="region of interest" description="Disordered" evidence="1">
    <location>
        <begin position="169"/>
        <end position="212"/>
    </location>
</feature>
<dbReference type="AlphaFoldDB" id="A0AA39WM17"/>
<sequence length="229" mass="24975">MFFYLPNLRSLSSQAREHTHLPASSPASPATILPPAGTPPPPDQQRRMLATLRYVNKIVGTHAAGGRETRGHTEGEKGFSVWPTPERSSGYPPVVVAASRHSVAAIRHFFGRHPDRLHLGRGLPVKKSLFLVRQAEAANGITHRKARGFFLWDPSGTGTILAIRLRTRTQATTDEGGSNNMETARRPQGFPPPLPDHTDHPGKEARSTHPGPGNSCCVLPYFNLQTGHT</sequence>
<protein>
    <submittedName>
        <fullName evidence="2">Uncharacterized protein</fullName>
    </submittedName>
</protein>
<proteinExistence type="predicted"/>
<evidence type="ECO:0000313" key="2">
    <source>
        <dbReference type="EMBL" id="KAK0617904.1"/>
    </source>
</evidence>
<feature type="region of interest" description="Disordered" evidence="1">
    <location>
        <begin position="15"/>
        <end position="45"/>
    </location>
</feature>
<accession>A0AA39WM17</accession>
<organism evidence="2 3">
    <name type="scientific">Bombardia bombarda</name>
    <dbReference type="NCBI Taxonomy" id="252184"/>
    <lineage>
        <taxon>Eukaryota</taxon>
        <taxon>Fungi</taxon>
        <taxon>Dikarya</taxon>
        <taxon>Ascomycota</taxon>
        <taxon>Pezizomycotina</taxon>
        <taxon>Sordariomycetes</taxon>
        <taxon>Sordariomycetidae</taxon>
        <taxon>Sordariales</taxon>
        <taxon>Lasiosphaeriaceae</taxon>
        <taxon>Bombardia</taxon>
    </lineage>
</organism>
<reference evidence="2" key="1">
    <citation type="submission" date="2023-06" db="EMBL/GenBank/DDBJ databases">
        <title>Genome-scale phylogeny and comparative genomics of the fungal order Sordariales.</title>
        <authorList>
            <consortium name="Lawrence Berkeley National Laboratory"/>
            <person name="Hensen N."/>
            <person name="Bonometti L."/>
            <person name="Westerberg I."/>
            <person name="Brannstrom I.O."/>
            <person name="Guillou S."/>
            <person name="Cros-Aarteil S."/>
            <person name="Calhoun S."/>
            <person name="Haridas S."/>
            <person name="Kuo A."/>
            <person name="Mondo S."/>
            <person name="Pangilinan J."/>
            <person name="Riley R."/>
            <person name="LaButti K."/>
            <person name="Andreopoulos B."/>
            <person name="Lipzen A."/>
            <person name="Chen C."/>
            <person name="Yanf M."/>
            <person name="Daum C."/>
            <person name="Ng V."/>
            <person name="Clum A."/>
            <person name="Steindorff A."/>
            <person name="Ohm R."/>
            <person name="Martin F."/>
            <person name="Silar P."/>
            <person name="Natvig D."/>
            <person name="Lalanne C."/>
            <person name="Gautier V."/>
            <person name="Ament-velasquez S.L."/>
            <person name="Kruys A."/>
            <person name="Hutchinson M.I."/>
            <person name="Powell A.J."/>
            <person name="Barry K."/>
            <person name="Miller A.N."/>
            <person name="Grigoriev I.V."/>
            <person name="Debuchy R."/>
            <person name="Gladieux P."/>
            <person name="Thoren M.H."/>
            <person name="Johannesson H."/>
        </authorList>
    </citation>
    <scope>NUCLEOTIDE SEQUENCE</scope>
    <source>
        <strain evidence="2">SMH3391-2</strain>
    </source>
</reference>
<evidence type="ECO:0000256" key="1">
    <source>
        <dbReference type="SAM" id="MobiDB-lite"/>
    </source>
</evidence>
<comment type="caution">
    <text evidence="2">The sequence shown here is derived from an EMBL/GenBank/DDBJ whole genome shotgun (WGS) entry which is preliminary data.</text>
</comment>